<feature type="transmembrane region" description="Helical" evidence="8">
    <location>
        <begin position="339"/>
        <end position="361"/>
    </location>
</feature>
<keyword evidence="7 8" id="KW-0472">Membrane</keyword>
<evidence type="ECO:0000256" key="4">
    <source>
        <dbReference type="ARBA" id="ARBA00022544"/>
    </source>
</evidence>
<feature type="transmembrane region" description="Helical" evidence="8">
    <location>
        <begin position="16"/>
        <end position="33"/>
    </location>
</feature>
<feature type="transmembrane region" description="Helical" evidence="8">
    <location>
        <begin position="223"/>
        <end position="245"/>
    </location>
</feature>
<evidence type="ECO:0000313" key="9">
    <source>
        <dbReference type="EMBL" id="MBM6996643.1"/>
    </source>
</evidence>
<feature type="transmembrane region" description="Helical" evidence="8">
    <location>
        <begin position="45"/>
        <end position="67"/>
    </location>
</feature>
<proteinExistence type="inferred from homology"/>
<dbReference type="RefSeq" id="WP_193416075.1">
    <property type="nucleotide sequence ID" value="NZ_JADCNN020000011.1"/>
</dbReference>
<feature type="transmembrane region" description="Helical" evidence="8">
    <location>
        <begin position="276"/>
        <end position="297"/>
    </location>
</feature>
<evidence type="ECO:0000256" key="5">
    <source>
        <dbReference type="ARBA" id="ARBA00022692"/>
    </source>
</evidence>
<evidence type="ECO:0000256" key="8">
    <source>
        <dbReference type="SAM" id="Phobius"/>
    </source>
</evidence>
<keyword evidence="5 8" id="KW-0812">Transmembrane</keyword>
<feature type="transmembrane region" description="Helical" evidence="8">
    <location>
        <begin position="151"/>
        <end position="172"/>
    </location>
</feature>
<organism evidence="9 10">
    <name type="scientific">Paenibacillus rhizolycopersici</name>
    <dbReference type="NCBI Taxonomy" id="2780073"/>
    <lineage>
        <taxon>Bacteria</taxon>
        <taxon>Bacillati</taxon>
        <taxon>Bacillota</taxon>
        <taxon>Bacilli</taxon>
        <taxon>Bacillales</taxon>
        <taxon>Paenibacillaceae</taxon>
        <taxon>Paenibacillus</taxon>
    </lineage>
</organism>
<dbReference type="Gene3D" id="1.20.1740.10">
    <property type="entry name" value="Amino acid/polyamine transporter I"/>
    <property type="match status" value="1"/>
</dbReference>
<feature type="transmembrane region" description="Helical" evidence="8">
    <location>
        <begin position="309"/>
        <end position="327"/>
    </location>
</feature>
<evidence type="ECO:0000256" key="7">
    <source>
        <dbReference type="ARBA" id="ARBA00023136"/>
    </source>
</evidence>
<evidence type="ECO:0000256" key="6">
    <source>
        <dbReference type="ARBA" id="ARBA00022989"/>
    </source>
</evidence>
<keyword evidence="6 8" id="KW-1133">Transmembrane helix</keyword>
<comment type="similarity">
    <text evidence="2">Belongs to the amino acid-polyamine-organocation (APC) superfamily. Spore germination protein (SGP) (TC 2.A.3.9) family.</text>
</comment>
<reference evidence="9 10" key="1">
    <citation type="submission" date="2021-01" db="EMBL/GenBank/DDBJ databases">
        <title>Paenibacillus sp.nov. isolated from the rhizosphere soil of tomato plant.</title>
        <authorList>
            <person name="Thin K.K."/>
            <person name="Zhang X."/>
            <person name="He S."/>
        </authorList>
    </citation>
    <scope>NUCLEOTIDE SEQUENCE [LARGE SCALE GENOMIC DNA]</scope>
    <source>
        <strain evidence="9 10">DXFW5</strain>
    </source>
</reference>
<gene>
    <name evidence="9" type="ORF">IM700_013395</name>
</gene>
<evidence type="ECO:0000313" key="10">
    <source>
        <dbReference type="Proteomes" id="UP001516620"/>
    </source>
</evidence>
<sequence length="368" mass="41327">MKSFEYGDREVGTTEVFASVANMVIGFGVLTLPRTTVKLTGSIDGWMSIFIGGIAAILFTWIVSKLISRFPKQNLYEIAGRVIGKPLAVFFTLLFAVYMLTFVSYETRGVASISRIYLFDRTPIEVICLVFLLVLVYAVAGPSVALFRLNIVFLPIVILLLMALILMNISFFDMRNLKPLFIIDWRDIVFASKESLFSFFGFETLLFYNAVINRPKKIVKASLLGMMVPFTTYLLVFFFTIGVFGPEVTASTLYPTAELAKQVEVPGGFFERFESIFFSIWVLTLFSTAAMAFDVAIQALEAVFKKAKRITLTIWLSPIVFLIVMQPQNLIEIQRFGEWISYAGVGLGMLLPTILLLLSLLRGVKGRV</sequence>
<dbReference type="Pfam" id="PF03845">
    <property type="entry name" value="Spore_permease"/>
    <property type="match status" value="1"/>
</dbReference>
<feature type="transmembrane region" description="Helical" evidence="8">
    <location>
        <begin position="87"/>
        <end position="105"/>
    </location>
</feature>
<evidence type="ECO:0000256" key="2">
    <source>
        <dbReference type="ARBA" id="ARBA00007998"/>
    </source>
</evidence>
<feature type="transmembrane region" description="Helical" evidence="8">
    <location>
        <begin position="126"/>
        <end position="145"/>
    </location>
</feature>
<keyword evidence="10" id="KW-1185">Reference proteome</keyword>
<protein>
    <submittedName>
        <fullName evidence="9">Endospore germination permease</fullName>
    </submittedName>
</protein>
<evidence type="ECO:0000256" key="1">
    <source>
        <dbReference type="ARBA" id="ARBA00004141"/>
    </source>
</evidence>
<evidence type="ECO:0000256" key="3">
    <source>
        <dbReference type="ARBA" id="ARBA00022448"/>
    </source>
</evidence>
<dbReference type="PANTHER" id="PTHR34975:SF2">
    <property type="entry name" value="SPORE GERMINATION PROTEIN A2"/>
    <property type="match status" value="1"/>
</dbReference>
<keyword evidence="4" id="KW-0309">Germination</keyword>
<accession>A0ABS2H8C7</accession>
<dbReference type="NCBIfam" id="TIGR00912">
    <property type="entry name" value="2A0309"/>
    <property type="match status" value="1"/>
</dbReference>
<dbReference type="Proteomes" id="UP001516620">
    <property type="component" value="Unassembled WGS sequence"/>
</dbReference>
<dbReference type="PANTHER" id="PTHR34975">
    <property type="entry name" value="SPORE GERMINATION PROTEIN A2"/>
    <property type="match status" value="1"/>
</dbReference>
<comment type="caution">
    <text evidence="9">The sequence shown here is derived from an EMBL/GenBank/DDBJ whole genome shotgun (WGS) entry which is preliminary data.</text>
</comment>
<dbReference type="InterPro" id="IPR004761">
    <property type="entry name" value="Spore_GerAB"/>
</dbReference>
<name>A0ABS2H8C7_9BACL</name>
<dbReference type="EMBL" id="JADCNN020000011">
    <property type="protein sequence ID" value="MBM6996643.1"/>
    <property type="molecule type" value="Genomic_DNA"/>
</dbReference>
<keyword evidence="3" id="KW-0813">Transport</keyword>
<comment type="subcellular location">
    <subcellularLocation>
        <location evidence="1">Membrane</location>
        <topology evidence="1">Multi-pass membrane protein</topology>
    </subcellularLocation>
</comment>